<dbReference type="PROSITE" id="PS00137">
    <property type="entry name" value="SUBTILASE_HIS"/>
    <property type="match status" value="1"/>
</dbReference>
<evidence type="ECO:0000313" key="10">
    <source>
        <dbReference type="Proteomes" id="UP000510686"/>
    </source>
</evidence>
<protein>
    <submittedName>
        <fullName evidence="9">Alkaline protease 1</fullName>
    </submittedName>
</protein>
<comment type="similarity">
    <text evidence="1 5 6">Belongs to the peptidase S8 family.</text>
</comment>
<dbReference type="SUPFAM" id="SSF52743">
    <property type="entry name" value="Subtilisin-like"/>
    <property type="match status" value="1"/>
</dbReference>
<dbReference type="InterPro" id="IPR022398">
    <property type="entry name" value="Peptidase_S8_His-AS"/>
</dbReference>
<keyword evidence="4 5" id="KW-0720">Serine protease</keyword>
<evidence type="ECO:0000256" key="1">
    <source>
        <dbReference type="ARBA" id="ARBA00011073"/>
    </source>
</evidence>
<evidence type="ECO:0000256" key="7">
    <source>
        <dbReference type="SAM" id="MobiDB-lite"/>
    </source>
</evidence>
<keyword evidence="2 5" id="KW-0645">Protease</keyword>
<dbReference type="Proteomes" id="UP000510686">
    <property type="component" value="Chromosome 4"/>
</dbReference>
<feature type="region of interest" description="Disordered" evidence="7">
    <location>
        <begin position="282"/>
        <end position="304"/>
    </location>
</feature>
<dbReference type="RefSeq" id="XP_014539370.2">
    <property type="nucleotide sequence ID" value="XM_014683884.2"/>
</dbReference>
<dbReference type="GO" id="GO:0006508">
    <property type="term" value="P:proteolysis"/>
    <property type="evidence" value="ECO:0007669"/>
    <property type="project" value="UniProtKB-KW"/>
</dbReference>
<dbReference type="Pfam" id="PF00082">
    <property type="entry name" value="Peptidase_S8"/>
    <property type="match status" value="1"/>
</dbReference>
<proteinExistence type="inferred from homology"/>
<keyword evidence="10" id="KW-1185">Reference proteome</keyword>
<organism evidence="9 10">
    <name type="scientific">Metarhizium brunneum</name>
    <dbReference type="NCBI Taxonomy" id="500148"/>
    <lineage>
        <taxon>Eukaryota</taxon>
        <taxon>Fungi</taxon>
        <taxon>Dikarya</taxon>
        <taxon>Ascomycota</taxon>
        <taxon>Pezizomycotina</taxon>
        <taxon>Sordariomycetes</taxon>
        <taxon>Hypocreomycetidae</taxon>
        <taxon>Hypocreales</taxon>
        <taxon>Clavicipitaceae</taxon>
        <taxon>Metarhizium</taxon>
    </lineage>
</organism>
<dbReference type="AlphaFoldDB" id="A0A7D5UZ92"/>
<dbReference type="PROSITE" id="PS00136">
    <property type="entry name" value="SUBTILASE_ASP"/>
    <property type="match status" value="1"/>
</dbReference>
<dbReference type="OrthoDB" id="206201at2759"/>
<accession>A0A7D5UZ92</accession>
<gene>
    <name evidence="9" type="primary">alp1_1</name>
    <name evidence="9" type="ORF">G6M90_00g080380</name>
</gene>
<dbReference type="GeneID" id="26247814"/>
<evidence type="ECO:0000256" key="6">
    <source>
        <dbReference type="RuleBase" id="RU003355"/>
    </source>
</evidence>
<dbReference type="Gene3D" id="3.40.50.200">
    <property type="entry name" value="Peptidase S8/S53 domain"/>
    <property type="match status" value="1"/>
</dbReference>
<dbReference type="GO" id="GO:0004252">
    <property type="term" value="F:serine-type endopeptidase activity"/>
    <property type="evidence" value="ECO:0007669"/>
    <property type="project" value="UniProtKB-UniRule"/>
</dbReference>
<dbReference type="KEGG" id="mbrn:26247814"/>
<dbReference type="InterPro" id="IPR050131">
    <property type="entry name" value="Peptidase_S8_subtilisin-like"/>
</dbReference>
<dbReference type="InterPro" id="IPR023828">
    <property type="entry name" value="Peptidase_S8_Ser-AS"/>
</dbReference>
<evidence type="ECO:0000256" key="4">
    <source>
        <dbReference type="ARBA" id="ARBA00022825"/>
    </source>
</evidence>
<reference evidence="9 10" key="1">
    <citation type="submission" date="2020-07" db="EMBL/GenBank/DDBJ databases">
        <title>Telomere length de novo assembly of all 7 chromosomes of the fungus, Metarhizium brunneum, using a novel assembly pipeline.</title>
        <authorList>
            <person name="Saud z."/>
            <person name="Kortsinoglou A."/>
            <person name="Kouvelis V.N."/>
            <person name="Butt T.M."/>
        </authorList>
    </citation>
    <scope>NUCLEOTIDE SEQUENCE [LARGE SCALE GENOMIC DNA]</scope>
    <source>
        <strain evidence="9 10">4556</strain>
    </source>
</reference>
<dbReference type="EMBL" id="CP058935">
    <property type="protein sequence ID" value="QLI70670.1"/>
    <property type="molecule type" value="Genomic_DNA"/>
</dbReference>
<dbReference type="PRINTS" id="PR00723">
    <property type="entry name" value="SUBTILISIN"/>
</dbReference>
<dbReference type="PROSITE" id="PS51892">
    <property type="entry name" value="SUBTILASE"/>
    <property type="match status" value="1"/>
</dbReference>
<dbReference type="PROSITE" id="PS00138">
    <property type="entry name" value="SUBTILASE_SER"/>
    <property type="match status" value="1"/>
</dbReference>
<keyword evidence="3 5" id="KW-0378">Hydrolase</keyword>
<dbReference type="InterPro" id="IPR036852">
    <property type="entry name" value="Peptidase_S8/S53_dom_sf"/>
</dbReference>
<dbReference type="InterPro" id="IPR023827">
    <property type="entry name" value="Peptidase_S8_Asp-AS"/>
</dbReference>
<feature type="active site" description="Charge relay system" evidence="5">
    <location>
        <position position="51"/>
    </location>
</feature>
<evidence type="ECO:0000313" key="9">
    <source>
        <dbReference type="EMBL" id="QLI70670.1"/>
    </source>
</evidence>
<evidence type="ECO:0000256" key="2">
    <source>
        <dbReference type="ARBA" id="ARBA00022670"/>
    </source>
</evidence>
<evidence type="ECO:0000259" key="8">
    <source>
        <dbReference type="Pfam" id="PF00082"/>
    </source>
</evidence>
<evidence type="ECO:0000256" key="3">
    <source>
        <dbReference type="ARBA" id="ARBA00022801"/>
    </source>
</evidence>
<dbReference type="InterPro" id="IPR000209">
    <property type="entry name" value="Peptidase_S8/S53_dom"/>
</dbReference>
<dbReference type="PANTHER" id="PTHR43806">
    <property type="entry name" value="PEPTIDASE S8"/>
    <property type="match status" value="1"/>
</dbReference>
<feature type="active site" description="Charge relay system" evidence="5">
    <location>
        <position position="87"/>
    </location>
</feature>
<dbReference type="PANTHER" id="PTHR43806:SF58">
    <property type="entry name" value="ALKALINE PROTEASE 1-RELATED"/>
    <property type="match status" value="1"/>
</dbReference>
<dbReference type="InterPro" id="IPR034193">
    <property type="entry name" value="PCSK9_ProteinaseK-like"/>
</dbReference>
<evidence type="ECO:0000256" key="5">
    <source>
        <dbReference type="PROSITE-ProRule" id="PRU01240"/>
    </source>
</evidence>
<feature type="domain" description="Peptidase S8/S53" evidence="8">
    <location>
        <begin position="49"/>
        <end position="282"/>
    </location>
</feature>
<sequence>MPQVTAQDNPPWNLRAISHRSPQRWPTALRKSKYYYNIWSDSKTYYAYVLDSGIRITHGEFEGRAGNLWTAFKDAGNQPNYEDESGHGTHVAGIIASKTYGVSKSAQVLSVRVFDSAGSAPMSQILAGYNKAVNDIIDKGRYSHAVINYSGSKSRALYSAIDRAYRSPRGYILTITTAGNDNQKATGQPTGFVTNAIVVGAIEPDWSIAPFSNFGYTVNIFAPGSKIVSLSHKSNTATMTMSGTSMAAPHVAALALNAMAIYNKHPSAIRSFLKDTATKDRVTGNLHGSPNLLANNNNDQQKSA</sequence>
<dbReference type="CDD" id="cd04077">
    <property type="entry name" value="Peptidases_S8_PCSK9_ProteinaseK_like"/>
    <property type="match status" value="1"/>
</dbReference>
<feature type="active site" description="Charge relay system" evidence="5">
    <location>
        <position position="245"/>
    </location>
</feature>
<feature type="compositionally biased region" description="Polar residues" evidence="7">
    <location>
        <begin position="286"/>
        <end position="304"/>
    </location>
</feature>
<dbReference type="InterPro" id="IPR015500">
    <property type="entry name" value="Peptidase_S8_subtilisin-rel"/>
</dbReference>
<name>A0A7D5UZ92_9HYPO</name>